<evidence type="ECO:0000313" key="4">
    <source>
        <dbReference type="EMBL" id="CAK0770547.1"/>
    </source>
</evidence>
<dbReference type="PROSITE" id="PS50828">
    <property type="entry name" value="SMR"/>
    <property type="match status" value="1"/>
</dbReference>
<dbReference type="SMART" id="SM01162">
    <property type="entry name" value="DUF1771"/>
    <property type="match status" value="1"/>
</dbReference>
<evidence type="ECO:0000256" key="1">
    <source>
        <dbReference type="SAM" id="MobiDB-lite"/>
    </source>
</evidence>
<dbReference type="PANTHER" id="PTHR47812">
    <property type="entry name" value="SMR (SMALL MUTS RELATED) DOMAIN-CONTAINING PROTEIN"/>
    <property type="match status" value="1"/>
</dbReference>
<comment type="caution">
    <text evidence="4">The sequence shown here is derived from an EMBL/GenBank/DDBJ whole genome shotgun (WGS) entry which is preliminary data.</text>
</comment>
<sequence length="506" mass="53252">MTASLQELFPSLDKAVVADVLRHCADNVNEAADVLLGMSLESTTLGGNSQQTLRAQQPVRKQQATSTKPRTARKEQLGWSALTAEESITGRPVSQYAQIAQQPADISDPSSFPVVGSSASGPSQQERAAKARLAGSPWQSPGETRAREAYQGSAADSLRNSSSAPQQTSGHQRSPAALATESHAVQSLESMHPWADTALLQDVLRAAEGDVNAAAWMLAELHSPVTPGMSPSMSPSISPWASPLGSPLGSPHVSPARSHVLQPQSSPRSPDLPSIAEVAGQGSRQAGRPARRDKPRAPSNDAAGPRSAARTARFASEPGKKEGAVRPGAGAMDDVAEPQRGEARDTDMGDAYHSFRGEALQLTRRWQSAARKATSAFSGGSHSEARRFAREARHLREKALKAHELAAARIEEANNACKGHDQWTLDLHGLHGTEAVSAVDRRMASLAGALKADGRRAGSLRVITGKGNHSTGGEASLGRVVTNHLTGQKIAHTVQGGAVVVHVRAQ</sequence>
<feature type="region of interest" description="Disordered" evidence="1">
    <location>
        <begin position="47"/>
        <end position="79"/>
    </location>
</feature>
<dbReference type="Gene3D" id="3.30.1370.110">
    <property type="match status" value="1"/>
</dbReference>
<evidence type="ECO:0000313" key="5">
    <source>
        <dbReference type="Proteomes" id="UP001314263"/>
    </source>
</evidence>
<dbReference type="Pfam" id="PF08590">
    <property type="entry name" value="DUF1771"/>
    <property type="match status" value="1"/>
</dbReference>
<dbReference type="SUPFAM" id="SSF160443">
    <property type="entry name" value="SMR domain-like"/>
    <property type="match status" value="1"/>
</dbReference>
<dbReference type="InterPro" id="IPR003892">
    <property type="entry name" value="CUE"/>
</dbReference>
<feature type="region of interest" description="Disordered" evidence="1">
    <location>
        <begin position="101"/>
        <end position="183"/>
    </location>
</feature>
<accession>A0AAV1HZY7</accession>
<feature type="region of interest" description="Disordered" evidence="1">
    <location>
        <begin position="246"/>
        <end position="333"/>
    </location>
</feature>
<dbReference type="SUPFAM" id="SSF46934">
    <property type="entry name" value="UBA-like"/>
    <property type="match status" value="1"/>
</dbReference>
<dbReference type="InterPro" id="IPR009060">
    <property type="entry name" value="UBA-like_sf"/>
</dbReference>
<dbReference type="Gene3D" id="1.10.8.10">
    <property type="entry name" value="DNA helicase RuvA subunit, C-terminal domain"/>
    <property type="match status" value="1"/>
</dbReference>
<feature type="domain" description="Smr" evidence="2">
    <location>
        <begin position="425"/>
        <end position="504"/>
    </location>
</feature>
<proteinExistence type="predicted"/>
<keyword evidence="5" id="KW-1185">Reference proteome</keyword>
<dbReference type="AlphaFoldDB" id="A0AAV1HZY7"/>
<dbReference type="PROSITE" id="PS51140">
    <property type="entry name" value="CUE"/>
    <property type="match status" value="1"/>
</dbReference>
<dbReference type="InterPro" id="IPR013899">
    <property type="entry name" value="DUF1771"/>
</dbReference>
<evidence type="ECO:0000259" key="3">
    <source>
        <dbReference type="PROSITE" id="PS51140"/>
    </source>
</evidence>
<dbReference type="Pfam" id="PF02845">
    <property type="entry name" value="CUE"/>
    <property type="match status" value="1"/>
</dbReference>
<dbReference type="EMBL" id="CAUYUE010000004">
    <property type="protein sequence ID" value="CAK0770547.1"/>
    <property type="molecule type" value="Genomic_DNA"/>
</dbReference>
<feature type="compositionally biased region" description="Polar residues" evidence="1">
    <location>
        <begin position="47"/>
        <end position="69"/>
    </location>
</feature>
<dbReference type="GO" id="GO:0043130">
    <property type="term" value="F:ubiquitin binding"/>
    <property type="evidence" value="ECO:0007669"/>
    <property type="project" value="InterPro"/>
</dbReference>
<organism evidence="4 5">
    <name type="scientific">Coccomyxa viridis</name>
    <dbReference type="NCBI Taxonomy" id="1274662"/>
    <lineage>
        <taxon>Eukaryota</taxon>
        <taxon>Viridiplantae</taxon>
        <taxon>Chlorophyta</taxon>
        <taxon>core chlorophytes</taxon>
        <taxon>Trebouxiophyceae</taxon>
        <taxon>Trebouxiophyceae incertae sedis</taxon>
        <taxon>Coccomyxaceae</taxon>
        <taxon>Coccomyxa</taxon>
    </lineage>
</organism>
<feature type="compositionally biased region" description="Polar residues" evidence="1">
    <location>
        <begin position="117"/>
        <end position="126"/>
    </location>
</feature>
<evidence type="ECO:0000259" key="2">
    <source>
        <dbReference type="PROSITE" id="PS50828"/>
    </source>
</evidence>
<dbReference type="CDD" id="cd14279">
    <property type="entry name" value="CUE"/>
    <property type="match status" value="2"/>
</dbReference>
<evidence type="ECO:0008006" key="6">
    <source>
        <dbReference type="Google" id="ProtNLM"/>
    </source>
</evidence>
<dbReference type="PANTHER" id="PTHR47812:SF2">
    <property type="entry name" value="SMR (SMALL MUTS RELATED) DOMAIN-CONTAINING PROTEIN"/>
    <property type="match status" value="1"/>
</dbReference>
<feature type="domain" description="CUE" evidence="3">
    <location>
        <begin position="1"/>
        <end position="40"/>
    </location>
</feature>
<gene>
    <name evidence="4" type="ORF">CVIRNUC_003778</name>
</gene>
<reference evidence="4 5" key="1">
    <citation type="submission" date="2023-10" db="EMBL/GenBank/DDBJ databases">
        <authorList>
            <person name="Maclean D."/>
            <person name="Macfadyen A."/>
        </authorList>
    </citation>
    <scope>NUCLEOTIDE SEQUENCE [LARGE SCALE GENOMIC DNA]</scope>
</reference>
<dbReference type="SMART" id="SM00463">
    <property type="entry name" value="SMR"/>
    <property type="match status" value="1"/>
</dbReference>
<protein>
    <recommendedName>
        <fullName evidence="6">Smr domain-containing protein</fullName>
    </recommendedName>
</protein>
<name>A0AAV1HZY7_9CHLO</name>
<feature type="compositionally biased region" description="Polar residues" evidence="1">
    <location>
        <begin position="158"/>
        <end position="172"/>
    </location>
</feature>
<dbReference type="InterPro" id="IPR036063">
    <property type="entry name" value="Smr_dom_sf"/>
</dbReference>
<dbReference type="InterPro" id="IPR002625">
    <property type="entry name" value="Smr_dom"/>
</dbReference>
<dbReference type="Proteomes" id="UP001314263">
    <property type="component" value="Unassembled WGS sequence"/>
</dbReference>
<dbReference type="Pfam" id="PF01713">
    <property type="entry name" value="Smr"/>
    <property type="match status" value="1"/>
</dbReference>